<keyword evidence="3" id="KW-1185">Reference proteome</keyword>
<feature type="transmembrane region" description="Helical" evidence="1">
    <location>
        <begin position="108"/>
        <end position="129"/>
    </location>
</feature>
<evidence type="ECO:0000313" key="2">
    <source>
        <dbReference type="EMBL" id="QCE11039.1"/>
    </source>
</evidence>
<evidence type="ECO:0000256" key="1">
    <source>
        <dbReference type="SAM" id="Phobius"/>
    </source>
</evidence>
<accession>A0A4D6NES0</accession>
<dbReference type="EMBL" id="CP039354">
    <property type="protein sequence ID" value="QCE11039.1"/>
    <property type="molecule type" value="Genomic_DNA"/>
</dbReference>
<feature type="transmembrane region" description="Helical" evidence="1">
    <location>
        <begin position="75"/>
        <end position="96"/>
    </location>
</feature>
<keyword evidence="1" id="KW-0472">Membrane</keyword>
<keyword evidence="1" id="KW-0812">Transmembrane</keyword>
<protein>
    <recommendedName>
        <fullName evidence="4">Transmembrane protein</fullName>
    </recommendedName>
</protein>
<reference evidence="2 3" key="1">
    <citation type="submission" date="2019-04" db="EMBL/GenBank/DDBJ databases">
        <title>An improved genome assembly and genetic linkage map for asparagus bean, Vigna unguiculata ssp. sesquipedialis.</title>
        <authorList>
            <person name="Xia Q."/>
            <person name="Zhang R."/>
            <person name="Dong Y."/>
        </authorList>
    </citation>
    <scope>NUCLEOTIDE SEQUENCE [LARGE SCALE GENOMIC DNA]</scope>
    <source>
        <tissue evidence="2">Leaf</tissue>
    </source>
</reference>
<dbReference type="AlphaFoldDB" id="A0A4D6NES0"/>
<keyword evidence="1" id="KW-1133">Transmembrane helix</keyword>
<dbReference type="Proteomes" id="UP000501690">
    <property type="component" value="Linkage Group LG10"/>
</dbReference>
<name>A0A4D6NES0_VIGUN</name>
<organism evidence="2 3">
    <name type="scientific">Vigna unguiculata</name>
    <name type="common">Cowpea</name>
    <dbReference type="NCBI Taxonomy" id="3917"/>
    <lineage>
        <taxon>Eukaryota</taxon>
        <taxon>Viridiplantae</taxon>
        <taxon>Streptophyta</taxon>
        <taxon>Embryophyta</taxon>
        <taxon>Tracheophyta</taxon>
        <taxon>Spermatophyta</taxon>
        <taxon>Magnoliopsida</taxon>
        <taxon>eudicotyledons</taxon>
        <taxon>Gunneridae</taxon>
        <taxon>Pentapetalae</taxon>
        <taxon>rosids</taxon>
        <taxon>fabids</taxon>
        <taxon>Fabales</taxon>
        <taxon>Fabaceae</taxon>
        <taxon>Papilionoideae</taxon>
        <taxon>50 kb inversion clade</taxon>
        <taxon>NPAAA clade</taxon>
        <taxon>indigoferoid/millettioid clade</taxon>
        <taxon>Phaseoleae</taxon>
        <taxon>Vigna</taxon>
    </lineage>
</organism>
<feature type="transmembrane region" description="Helical" evidence="1">
    <location>
        <begin position="35"/>
        <end position="54"/>
    </location>
</feature>
<sequence length="191" mass="20754">MGLLPPSWIVAEGADLVVANGVRHSFLVVLSSPTSWYVVNAIVVVVTSVGAACVKKVVENDVEHGGCRQDPWLMMGLLPPSWIVAEGADLVVANGVRHSFLVVLSSPTSWYVVNAIVVVVTSVGAAWLVRHFSWLTIFYKVDVSCVFMVAMDGLWWRQREGFAGAAFAVVAALRKWWRTMSSMAAADKIHG</sequence>
<evidence type="ECO:0000313" key="3">
    <source>
        <dbReference type="Proteomes" id="UP000501690"/>
    </source>
</evidence>
<evidence type="ECO:0008006" key="4">
    <source>
        <dbReference type="Google" id="ProtNLM"/>
    </source>
</evidence>
<gene>
    <name evidence="2" type="ORF">DEO72_LG10g2272</name>
</gene>
<proteinExistence type="predicted"/>